<evidence type="ECO:0000313" key="1">
    <source>
        <dbReference type="EMBL" id="SER13323.1"/>
    </source>
</evidence>
<dbReference type="InterPro" id="IPR012657">
    <property type="entry name" value="23S_rRNA-intervening_sequence"/>
</dbReference>
<gene>
    <name evidence="1" type="ORF">SAMN05444359_12514</name>
</gene>
<evidence type="ECO:0000313" key="2">
    <source>
        <dbReference type="Proteomes" id="UP000199021"/>
    </source>
</evidence>
<dbReference type="AlphaFoldDB" id="A0A1H9LR25"/>
<dbReference type="Pfam" id="PF05635">
    <property type="entry name" value="23S_rRNA_IVP"/>
    <property type="match status" value="1"/>
</dbReference>
<dbReference type="PANTHER" id="PTHR38471:SF2">
    <property type="entry name" value="FOUR HELIX BUNDLE PROTEIN"/>
    <property type="match status" value="1"/>
</dbReference>
<dbReference type="Proteomes" id="UP000199021">
    <property type="component" value="Unassembled WGS sequence"/>
</dbReference>
<reference evidence="2" key="1">
    <citation type="submission" date="2016-10" db="EMBL/GenBank/DDBJ databases">
        <authorList>
            <person name="Varghese N."/>
            <person name="Submissions S."/>
        </authorList>
    </citation>
    <scope>NUCLEOTIDE SEQUENCE [LARGE SCALE GENOMIC DNA]</scope>
    <source>
        <strain evidence="2">DSM 24740</strain>
    </source>
</reference>
<dbReference type="SUPFAM" id="SSF158446">
    <property type="entry name" value="IVS-encoded protein-like"/>
    <property type="match status" value="1"/>
</dbReference>
<dbReference type="PANTHER" id="PTHR38471">
    <property type="entry name" value="FOUR HELIX BUNDLE PROTEIN"/>
    <property type="match status" value="1"/>
</dbReference>
<dbReference type="OrthoDB" id="9811959at2"/>
<dbReference type="InterPro" id="IPR036583">
    <property type="entry name" value="23S_rRNA_IVS_sf"/>
</dbReference>
<dbReference type="Gene3D" id="1.20.1440.60">
    <property type="entry name" value="23S rRNA-intervening sequence"/>
    <property type="match status" value="1"/>
</dbReference>
<dbReference type="EMBL" id="FOFB01000025">
    <property type="protein sequence ID" value="SER13323.1"/>
    <property type="molecule type" value="Genomic_DNA"/>
</dbReference>
<dbReference type="RefSeq" id="WP_090171753.1">
    <property type="nucleotide sequence ID" value="NZ_FOFB01000025.1"/>
</dbReference>
<protein>
    <submittedName>
        <fullName evidence="1">Four helix bundle protein</fullName>
    </submittedName>
</protein>
<keyword evidence="2" id="KW-1185">Reference proteome</keyword>
<dbReference type="InParanoid" id="A0A1H9LR25"/>
<accession>A0A1H9LR25</accession>
<sequence>MANSRFKSWQAYEQSFKLASSIFRMTQQFPKAEMYSLTDQIRRSSRSVCANLTESYGRREYPKHFHSKLADCASENFETQVWLDFALDCDYITEDIHGQYLDASERAGKLISYMQAHPERFLKAR</sequence>
<dbReference type="STRING" id="478744.SAMN05444359_12514"/>
<organism evidence="1 2">
    <name type="scientific">Neolewinella agarilytica</name>
    <dbReference type="NCBI Taxonomy" id="478744"/>
    <lineage>
        <taxon>Bacteria</taxon>
        <taxon>Pseudomonadati</taxon>
        <taxon>Bacteroidota</taxon>
        <taxon>Saprospiria</taxon>
        <taxon>Saprospirales</taxon>
        <taxon>Lewinellaceae</taxon>
        <taxon>Neolewinella</taxon>
    </lineage>
</organism>
<dbReference type="CDD" id="cd16377">
    <property type="entry name" value="23S_rRNA_IVP_like"/>
    <property type="match status" value="1"/>
</dbReference>
<name>A0A1H9LR25_9BACT</name>
<proteinExistence type="predicted"/>
<dbReference type="NCBIfam" id="TIGR02436">
    <property type="entry name" value="four helix bundle protein"/>
    <property type="match status" value="1"/>
</dbReference>